<dbReference type="GeneID" id="31231320"/>
<dbReference type="Proteomes" id="UP001595908">
    <property type="component" value="Unassembled WGS sequence"/>
</dbReference>
<comment type="caution">
    <text evidence="2">The sequence shown here is derived from an EMBL/GenBank/DDBJ whole genome shotgun (WGS) entry which is preliminary data.</text>
</comment>
<organism evidence="2 3">
    <name type="scientific">Streptomyces atroolivaceus</name>
    <dbReference type="NCBI Taxonomy" id="66869"/>
    <lineage>
        <taxon>Bacteria</taxon>
        <taxon>Bacillati</taxon>
        <taxon>Actinomycetota</taxon>
        <taxon>Actinomycetes</taxon>
        <taxon>Kitasatosporales</taxon>
        <taxon>Streptomycetaceae</taxon>
        <taxon>Streptomyces</taxon>
    </lineage>
</organism>
<keyword evidence="1" id="KW-0472">Membrane</keyword>
<feature type="transmembrane region" description="Helical" evidence="1">
    <location>
        <begin position="73"/>
        <end position="92"/>
    </location>
</feature>
<name>A0ABV9V9Y5_STRAZ</name>
<keyword evidence="3" id="KW-1185">Reference proteome</keyword>
<feature type="transmembrane region" description="Helical" evidence="1">
    <location>
        <begin position="98"/>
        <end position="125"/>
    </location>
</feature>
<reference evidence="3" key="1">
    <citation type="journal article" date="2019" name="Int. J. Syst. Evol. Microbiol.">
        <title>The Global Catalogue of Microorganisms (GCM) 10K type strain sequencing project: providing services to taxonomists for standard genome sequencing and annotation.</title>
        <authorList>
            <consortium name="The Broad Institute Genomics Platform"/>
            <consortium name="The Broad Institute Genome Sequencing Center for Infectious Disease"/>
            <person name="Wu L."/>
            <person name="Ma J."/>
        </authorList>
    </citation>
    <scope>NUCLEOTIDE SEQUENCE [LARGE SCALE GENOMIC DNA]</scope>
    <source>
        <strain evidence="3">ICMP 257</strain>
    </source>
</reference>
<dbReference type="EMBL" id="JBHSJE010000004">
    <property type="protein sequence ID" value="MFC4980038.1"/>
    <property type="molecule type" value="Genomic_DNA"/>
</dbReference>
<protein>
    <recommendedName>
        <fullName evidence="4">Integral membrane protein</fullName>
    </recommendedName>
</protein>
<feature type="transmembrane region" description="Helical" evidence="1">
    <location>
        <begin position="12"/>
        <end position="30"/>
    </location>
</feature>
<gene>
    <name evidence="2" type="ORF">ACFPL4_17025</name>
</gene>
<sequence length="139" mass="14920">MRRQLPRPARQLWAILLQALSAVALWAAWLGWDQHRDVHPDGSTTGPYEAWQVIGLVLTLLAPLYLAASRQDIAGPVVGITAGLTAAAFYDWSDDSSGLFVIGVGTIMVGSLITTSVCAFLIASWKRDGRERGTRGGTG</sequence>
<feature type="transmembrane region" description="Helical" evidence="1">
    <location>
        <begin position="50"/>
        <end position="66"/>
    </location>
</feature>
<keyword evidence="1" id="KW-1133">Transmembrane helix</keyword>
<evidence type="ECO:0000313" key="2">
    <source>
        <dbReference type="EMBL" id="MFC4980038.1"/>
    </source>
</evidence>
<proteinExistence type="predicted"/>
<evidence type="ECO:0000256" key="1">
    <source>
        <dbReference type="SAM" id="Phobius"/>
    </source>
</evidence>
<dbReference type="RefSeq" id="WP_033296866.1">
    <property type="nucleotide sequence ID" value="NZ_JBHSJE010000004.1"/>
</dbReference>
<evidence type="ECO:0000313" key="3">
    <source>
        <dbReference type="Proteomes" id="UP001595908"/>
    </source>
</evidence>
<accession>A0ABV9V9Y5</accession>
<evidence type="ECO:0008006" key="4">
    <source>
        <dbReference type="Google" id="ProtNLM"/>
    </source>
</evidence>
<keyword evidence="1" id="KW-0812">Transmembrane</keyword>